<proteinExistence type="predicted"/>
<dbReference type="AlphaFoldDB" id="A0AAP0EKD2"/>
<comment type="caution">
    <text evidence="1">The sequence shown here is derived from an EMBL/GenBank/DDBJ whole genome shotgun (WGS) entry which is preliminary data.</text>
</comment>
<evidence type="ECO:0000313" key="2">
    <source>
        <dbReference type="Proteomes" id="UP001417504"/>
    </source>
</evidence>
<protein>
    <submittedName>
        <fullName evidence="1">Uncharacterized protein</fullName>
    </submittedName>
</protein>
<dbReference type="EMBL" id="JBBNAE010000010">
    <property type="protein sequence ID" value="KAK9090414.1"/>
    <property type="molecule type" value="Genomic_DNA"/>
</dbReference>
<sequence>MRQVITLNTPLLRPLRELEIKGWPALLFLPRYLQHLTMIKSLCTRDFRNLMKLPEWLGNLASLERLWIRRTLLPSKGQMQKLKGVVCS</sequence>
<organism evidence="1 2">
    <name type="scientific">Stephania japonica</name>
    <dbReference type="NCBI Taxonomy" id="461633"/>
    <lineage>
        <taxon>Eukaryota</taxon>
        <taxon>Viridiplantae</taxon>
        <taxon>Streptophyta</taxon>
        <taxon>Embryophyta</taxon>
        <taxon>Tracheophyta</taxon>
        <taxon>Spermatophyta</taxon>
        <taxon>Magnoliopsida</taxon>
        <taxon>Ranunculales</taxon>
        <taxon>Menispermaceae</taxon>
        <taxon>Menispermoideae</taxon>
        <taxon>Cissampelideae</taxon>
        <taxon>Stephania</taxon>
    </lineage>
</organism>
<dbReference type="InterPro" id="IPR032675">
    <property type="entry name" value="LRR_dom_sf"/>
</dbReference>
<dbReference type="Gene3D" id="3.80.10.10">
    <property type="entry name" value="Ribonuclease Inhibitor"/>
    <property type="match status" value="1"/>
</dbReference>
<name>A0AAP0EKD2_9MAGN</name>
<accession>A0AAP0EKD2</accession>
<dbReference type="Proteomes" id="UP001417504">
    <property type="component" value="Unassembled WGS sequence"/>
</dbReference>
<gene>
    <name evidence="1" type="ORF">Sjap_023591</name>
</gene>
<evidence type="ECO:0000313" key="1">
    <source>
        <dbReference type="EMBL" id="KAK9090414.1"/>
    </source>
</evidence>
<reference evidence="1 2" key="1">
    <citation type="submission" date="2024-01" db="EMBL/GenBank/DDBJ databases">
        <title>Genome assemblies of Stephania.</title>
        <authorList>
            <person name="Yang L."/>
        </authorList>
    </citation>
    <scope>NUCLEOTIDE SEQUENCE [LARGE SCALE GENOMIC DNA]</scope>
    <source>
        <strain evidence="1">QJT</strain>
        <tissue evidence="1">Leaf</tissue>
    </source>
</reference>
<keyword evidence="2" id="KW-1185">Reference proteome</keyword>